<dbReference type="Gene3D" id="1.10.10.10">
    <property type="entry name" value="Winged helix-like DNA-binding domain superfamily/Winged helix DNA-binding domain"/>
    <property type="match status" value="1"/>
</dbReference>
<comment type="caution">
    <text evidence="2">The sequence shown here is derived from an EMBL/GenBank/DDBJ whole genome shotgun (WGS) entry which is preliminary data.</text>
</comment>
<dbReference type="PRINTS" id="PR00598">
    <property type="entry name" value="HTHMARR"/>
</dbReference>
<dbReference type="InterPro" id="IPR000835">
    <property type="entry name" value="HTH_MarR-typ"/>
</dbReference>
<proteinExistence type="predicted"/>
<sequence>MDAERFRQEPIDLGPLPGLLGHLLRRAHTRMLLDFTESTAEFGITSGEFALLCLVEANPGITLGQLATAAALDKSTLSPAMQRLTERGLVERHAVPSDRRAQALRLSAEGMALLPPFKARVGEHEDRIAQPLDAAEREALLCLLRKLNGL</sequence>
<dbReference type="PROSITE" id="PS50995">
    <property type="entry name" value="HTH_MARR_2"/>
    <property type="match status" value="1"/>
</dbReference>
<dbReference type="InterPro" id="IPR039422">
    <property type="entry name" value="MarR/SlyA-like"/>
</dbReference>
<dbReference type="Proteomes" id="UP000245048">
    <property type="component" value="Unassembled WGS sequence"/>
</dbReference>
<dbReference type="SUPFAM" id="SSF46785">
    <property type="entry name" value="Winged helix' DNA-binding domain"/>
    <property type="match status" value="1"/>
</dbReference>
<dbReference type="PANTHER" id="PTHR33164:SF95">
    <property type="entry name" value="TRANSCRIPTIONAL REGULATOR"/>
    <property type="match status" value="1"/>
</dbReference>
<evidence type="ECO:0000313" key="3">
    <source>
        <dbReference type="Proteomes" id="UP000245048"/>
    </source>
</evidence>
<keyword evidence="3" id="KW-1185">Reference proteome</keyword>
<dbReference type="GO" id="GO:0006950">
    <property type="term" value="P:response to stress"/>
    <property type="evidence" value="ECO:0007669"/>
    <property type="project" value="TreeGrafter"/>
</dbReference>
<accession>A0A2U1V9C4</accession>
<organism evidence="2 3">
    <name type="scientific">Teichococcus aestuarii</name>
    <dbReference type="NCBI Taxonomy" id="568898"/>
    <lineage>
        <taxon>Bacteria</taxon>
        <taxon>Pseudomonadati</taxon>
        <taxon>Pseudomonadota</taxon>
        <taxon>Alphaproteobacteria</taxon>
        <taxon>Acetobacterales</taxon>
        <taxon>Roseomonadaceae</taxon>
        <taxon>Roseomonas</taxon>
    </lineage>
</organism>
<name>A0A2U1V9C4_9PROT</name>
<dbReference type="PANTHER" id="PTHR33164">
    <property type="entry name" value="TRANSCRIPTIONAL REGULATOR, MARR FAMILY"/>
    <property type="match status" value="1"/>
</dbReference>
<protein>
    <submittedName>
        <fullName evidence="2">MarR family transcriptional regulator</fullName>
    </submittedName>
</protein>
<feature type="domain" description="HTH marR-type" evidence="1">
    <location>
        <begin position="17"/>
        <end position="149"/>
    </location>
</feature>
<evidence type="ECO:0000259" key="1">
    <source>
        <dbReference type="PROSITE" id="PS50995"/>
    </source>
</evidence>
<dbReference type="RefSeq" id="WP_109515081.1">
    <property type="nucleotide sequence ID" value="NZ_JBHSCH010000005.1"/>
</dbReference>
<dbReference type="OrthoDB" id="5974674at2"/>
<reference evidence="3" key="1">
    <citation type="submission" date="2017-10" db="EMBL/GenBank/DDBJ databases">
        <authorList>
            <person name="Toshchakov S.V."/>
            <person name="Goeva M.A."/>
        </authorList>
    </citation>
    <scope>NUCLEOTIDE SEQUENCE [LARGE SCALE GENOMIC DNA]</scope>
    <source>
        <strain evidence="3">JR1/69-1-13</strain>
    </source>
</reference>
<dbReference type="InterPro" id="IPR036388">
    <property type="entry name" value="WH-like_DNA-bd_sf"/>
</dbReference>
<dbReference type="SMART" id="SM00347">
    <property type="entry name" value="HTH_MARR"/>
    <property type="match status" value="1"/>
</dbReference>
<dbReference type="AlphaFoldDB" id="A0A2U1V9C4"/>
<dbReference type="GO" id="GO:0003700">
    <property type="term" value="F:DNA-binding transcription factor activity"/>
    <property type="evidence" value="ECO:0007669"/>
    <property type="project" value="InterPro"/>
</dbReference>
<dbReference type="Pfam" id="PF12802">
    <property type="entry name" value="MarR_2"/>
    <property type="match status" value="1"/>
</dbReference>
<dbReference type="EMBL" id="PDOA01000001">
    <property type="protein sequence ID" value="PWC30508.1"/>
    <property type="molecule type" value="Genomic_DNA"/>
</dbReference>
<dbReference type="InterPro" id="IPR036390">
    <property type="entry name" value="WH_DNA-bd_sf"/>
</dbReference>
<evidence type="ECO:0000313" key="2">
    <source>
        <dbReference type="EMBL" id="PWC30508.1"/>
    </source>
</evidence>
<gene>
    <name evidence="2" type="ORF">CR165_00950</name>
</gene>